<dbReference type="PANTHER" id="PTHR44858:SF1">
    <property type="entry name" value="UDP-N-ACETYLGLUCOSAMINE--PEPTIDE N-ACETYLGLUCOSAMINYLTRANSFERASE SPINDLY-RELATED"/>
    <property type="match status" value="1"/>
</dbReference>
<keyword evidence="7" id="KW-0812">Transmembrane</keyword>
<keyword evidence="4" id="KW-0346">Stress response</keyword>
<dbReference type="SUPFAM" id="SSF46565">
    <property type="entry name" value="Chaperone J-domain"/>
    <property type="match status" value="1"/>
</dbReference>
<evidence type="ECO:0000313" key="9">
    <source>
        <dbReference type="EMBL" id="MEK8133068.1"/>
    </source>
</evidence>
<dbReference type="SUPFAM" id="SSF48452">
    <property type="entry name" value="TPR-like"/>
    <property type="match status" value="1"/>
</dbReference>
<feature type="repeat" description="TPR" evidence="5">
    <location>
        <begin position="339"/>
        <end position="372"/>
    </location>
</feature>
<accession>A0ABU9DY61</accession>
<dbReference type="Gene3D" id="1.10.287.110">
    <property type="entry name" value="DnaJ domain"/>
    <property type="match status" value="1"/>
</dbReference>
<keyword evidence="7" id="KW-0472">Membrane</keyword>
<sequence length="496" mass="58057">MRIWNILGIDPSSDSSVIKRAYAKQLKLNHPEDDPEGYQRLREAYDQALKQAKQQSDRSVSRILSEEEDEQEEDQRVSVTPRIVSQEVGHQQESQHVSVSHPIMILPEQDHVPRSPEDQLNEFMGKVKTIYHTFKSRIDTDYWLELMNDDVMWNLNLQRSVYQRMLNFLESHPYLPRSVWQLLEDSFRWKEKALEDQEMFSKRYPNVFMYVLEDPQYMTSLRYSFLADAGNMDYDAFLHDRVMALRALKDHDLQTAEDMLNKACEVFPGDPDLLRLQGEFYFRTDDLSRALMAFDHCIRIAPDDKDSYFYRARIYYKQDKLVDAIQDLTYLLSQMPDNLDMLSLLAKCYFKLGQLNHARESFNRILDIHPNDIEALVYLADFEGATFKQESFGQSEELEPTDELEFQLQPSAEPPLLSLFAKMKELLVLFAKNTWLYLSLLVADFVLVVLILDGYLPDMGVKIVTIIGTILLLALAGLILTIVWRVYRVFIDYCSK</sequence>
<feature type="repeat" description="TPR" evidence="5">
    <location>
        <begin position="271"/>
        <end position="304"/>
    </location>
</feature>
<evidence type="ECO:0000313" key="10">
    <source>
        <dbReference type="Proteomes" id="UP001469365"/>
    </source>
</evidence>
<keyword evidence="7" id="KW-1133">Transmembrane helix</keyword>
<dbReference type="CDD" id="cd06257">
    <property type="entry name" value="DnaJ"/>
    <property type="match status" value="1"/>
</dbReference>
<evidence type="ECO:0000256" key="6">
    <source>
        <dbReference type="SAM" id="MobiDB-lite"/>
    </source>
</evidence>
<dbReference type="InterPro" id="IPR001623">
    <property type="entry name" value="DnaJ_domain"/>
</dbReference>
<dbReference type="PANTHER" id="PTHR44858">
    <property type="entry name" value="TETRATRICOPEPTIDE REPEAT PROTEIN 6"/>
    <property type="match status" value="1"/>
</dbReference>
<dbReference type="Proteomes" id="UP001469365">
    <property type="component" value="Unassembled WGS sequence"/>
</dbReference>
<dbReference type="InterPro" id="IPR050498">
    <property type="entry name" value="Ycf3"/>
</dbReference>
<evidence type="ECO:0000256" key="3">
    <source>
        <dbReference type="ARBA" id="ARBA00022803"/>
    </source>
</evidence>
<feature type="transmembrane region" description="Helical" evidence="7">
    <location>
        <begin position="463"/>
        <end position="487"/>
    </location>
</feature>
<dbReference type="Gene3D" id="1.25.40.10">
    <property type="entry name" value="Tetratricopeptide repeat domain"/>
    <property type="match status" value="1"/>
</dbReference>
<keyword evidence="3 5" id="KW-0802">TPR repeat</keyword>
<feature type="region of interest" description="Disordered" evidence="6">
    <location>
        <begin position="51"/>
        <end position="78"/>
    </location>
</feature>
<organism evidence="9 10">
    <name type="scientific">Paenibacillus filicis</name>
    <dbReference type="NCBI Taxonomy" id="669464"/>
    <lineage>
        <taxon>Bacteria</taxon>
        <taxon>Bacillati</taxon>
        <taxon>Bacillota</taxon>
        <taxon>Bacilli</taxon>
        <taxon>Bacillales</taxon>
        <taxon>Paenibacillaceae</taxon>
        <taxon>Paenibacillus</taxon>
    </lineage>
</organism>
<comment type="caution">
    <text evidence="9">The sequence shown here is derived from an EMBL/GenBank/DDBJ whole genome shotgun (WGS) entry which is preliminary data.</text>
</comment>
<name>A0ABU9DY61_9BACL</name>
<dbReference type="InterPro" id="IPR019734">
    <property type="entry name" value="TPR_rpt"/>
</dbReference>
<dbReference type="InterPro" id="IPR036869">
    <property type="entry name" value="J_dom_sf"/>
</dbReference>
<feature type="transmembrane region" description="Helical" evidence="7">
    <location>
        <begin position="435"/>
        <end position="456"/>
    </location>
</feature>
<dbReference type="SMART" id="SM00271">
    <property type="entry name" value="DnaJ"/>
    <property type="match status" value="1"/>
</dbReference>
<dbReference type="EMBL" id="JBBPCC010000043">
    <property type="protein sequence ID" value="MEK8133068.1"/>
    <property type="molecule type" value="Genomic_DNA"/>
</dbReference>
<dbReference type="RefSeq" id="WP_341420197.1">
    <property type="nucleotide sequence ID" value="NZ_JBBPCC010000043.1"/>
</dbReference>
<protein>
    <submittedName>
        <fullName evidence="9">Tetratricopeptide repeat protein</fullName>
    </submittedName>
</protein>
<dbReference type="InterPro" id="IPR011990">
    <property type="entry name" value="TPR-like_helical_dom_sf"/>
</dbReference>
<feature type="domain" description="J" evidence="8">
    <location>
        <begin position="2"/>
        <end position="60"/>
    </location>
</feature>
<dbReference type="Pfam" id="PF13432">
    <property type="entry name" value="TPR_16"/>
    <property type="match status" value="1"/>
</dbReference>
<evidence type="ECO:0000259" key="8">
    <source>
        <dbReference type="PROSITE" id="PS50076"/>
    </source>
</evidence>
<evidence type="ECO:0000256" key="4">
    <source>
        <dbReference type="ARBA" id="ARBA00023016"/>
    </source>
</evidence>
<dbReference type="PROSITE" id="PS50005">
    <property type="entry name" value="TPR"/>
    <property type="match status" value="2"/>
</dbReference>
<keyword evidence="1" id="KW-0235">DNA replication</keyword>
<dbReference type="Pfam" id="PF14559">
    <property type="entry name" value="TPR_19"/>
    <property type="match status" value="1"/>
</dbReference>
<keyword evidence="2" id="KW-0677">Repeat</keyword>
<evidence type="ECO:0000256" key="1">
    <source>
        <dbReference type="ARBA" id="ARBA00022705"/>
    </source>
</evidence>
<evidence type="ECO:0000256" key="7">
    <source>
        <dbReference type="SAM" id="Phobius"/>
    </source>
</evidence>
<dbReference type="PROSITE" id="PS50076">
    <property type="entry name" value="DNAJ_2"/>
    <property type="match status" value="1"/>
</dbReference>
<gene>
    <name evidence="9" type="ORF">WMW72_34905</name>
</gene>
<evidence type="ECO:0000256" key="2">
    <source>
        <dbReference type="ARBA" id="ARBA00022737"/>
    </source>
</evidence>
<reference evidence="9 10" key="1">
    <citation type="submission" date="2024-04" db="EMBL/GenBank/DDBJ databases">
        <title>draft genome sequnece of Paenibacillus filicis.</title>
        <authorList>
            <person name="Kim D.-U."/>
        </authorList>
    </citation>
    <scope>NUCLEOTIDE SEQUENCE [LARGE SCALE GENOMIC DNA]</scope>
    <source>
        <strain evidence="9 10">KACC14197</strain>
    </source>
</reference>
<keyword evidence="10" id="KW-1185">Reference proteome</keyword>
<proteinExistence type="predicted"/>
<dbReference type="SMART" id="SM00028">
    <property type="entry name" value="TPR"/>
    <property type="match status" value="3"/>
</dbReference>
<evidence type="ECO:0000256" key="5">
    <source>
        <dbReference type="PROSITE-ProRule" id="PRU00339"/>
    </source>
</evidence>